<keyword evidence="2" id="KW-1185">Reference proteome</keyword>
<organism evidence="1 2">
    <name type="scientific">Aphanothece hegewaldii CCALA 016</name>
    <dbReference type="NCBI Taxonomy" id="2107694"/>
    <lineage>
        <taxon>Bacteria</taxon>
        <taxon>Bacillati</taxon>
        <taxon>Cyanobacteriota</taxon>
        <taxon>Cyanophyceae</taxon>
        <taxon>Oscillatoriophycideae</taxon>
        <taxon>Chroococcales</taxon>
        <taxon>Aphanothecaceae</taxon>
        <taxon>Aphanothece</taxon>
    </lineage>
</organism>
<comment type="caution">
    <text evidence="1">The sequence shown here is derived from an EMBL/GenBank/DDBJ whole genome shotgun (WGS) entry which is preliminary data.</text>
</comment>
<gene>
    <name evidence="1" type="ORF">C7H19_15105</name>
</gene>
<evidence type="ECO:0000313" key="2">
    <source>
        <dbReference type="Proteomes" id="UP000239001"/>
    </source>
</evidence>
<name>A0A2T1LVJ7_9CHRO</name>
<dbReference type="EMBL" id="PXOH01000017">
    <property type="protein sequence ID" value="PSF35752.1"/>
    <property type="molecule type" value="Genomic_DNA"/>
</dbReference>
<protein>
    <submittedName>
        <fullName evidence="1">Uncharacterized protein</fullName>
    </submittedName>
</protein>
<sequence length="72" mass="8653">MPFNSVCELSGNYTVEFSSTKKDKKMSNKSYETLEYFLAHYRLQFHYTVKPKAKYVLQKHIYKLEVMLENFS</sequence>
<reference evidence="1 2" key="2">
    <citation type="submission" date="2018-03" db="EMBL/GenBank/DDBJ databases">
        <authorList>
            <person name="Keele B.F."/>
        </authorList>
    </citation>
    <scope>NUCLEOTIDE SEQUENCE [LARGE SCALE GENOMIC DNA]</scope>
    <source>
        <strain evidence="1 2">CCALA 016</strain>
    </source>
</reference>
<evidence type="ECO:0000313" key="1">
    <source>
        <dbReference type="EMBL" id="PSF35752.1"/>
    </source>
</evidence>
<reference evidence="1 2" key="1">
    <citation type="submission" date="2018-03" db="EMBL/GenBank/DDBJ databases">
        <title>The ancient ancestry and fast evolution of plastids.</title>
        <authorList>
            <person name="Moore K.R."/>
            <person name="Magnabosco C."/>
            <person name="Momper L."/>
            <person name="Gold D.A."/>
            <person name="Bosak T."/>
            <person name="Fournier G.P."/>
        </authorList>
    </citation>
    <scope>NUCLEOTIDE SEQUENCE [LARGE SCALE GENOMIC DNA]</scope>
    <source>
        <strain evidence="1 2">CCALA 016</strain>
    </source>
</reference>
<dbReference type="AlphaFoldDB" id="A0A2T1LVJ7"/>
<accession>A0A2T1LVJ7</accession>
<dbReference type="Proteomes" id="UP000239001">
    <property type="component" value="Unassembled WGS sequence"/>
</dbReference>
<proteinExistence type="predicted"/>